<evidence type="ECO:0000259" key="6">
    <source>
        <dbReference type="Pfam" id="PF12698"/>
    </source>
</evidence>
<evidence type="ECO:0000256" key="3">
    <source>
        <dbReference type="ARBA" id="ARBA00022989"/>
    </source>
</evidence>
<dbReference type="InterPro" id="IPR052902">
    <property type="entry name" value="ABC-2_transporter"/>
</dbReference>
<name>C8NJ15_9LACT</name>
<gene>
    <name evidence="7" type="ORF">HMPREF0444_1910</name>
</gene>
<dbReference type="InterPro" id="IPR013525">
    <property type="entry name" value="ABC2_TM"/>
</dbReference>
<accession>C8NJ15</accession>
<comment type="subcellular location">
    <subcellularLocation>
        <location evidence="1">Membrane</location>
        <topology evidence="1">Multi-pass membrane protein</topology>
    </subcellularLocation>
</comment>
<dbReference type="GO" id="GO:0140359">
    <property type="term" value="F:ABC-type transporter activity"/>
    <property type="evidence" value="ECO:0007669"/>
    <property type="project" value="InterPro"/>
</dbReference>
<keyword evidence="2 5" id="KW-0812">Transmembrane</keyword>
<evidence type="ECO:0000313" key="7">
    <source>
        <dbReference type="EMBL" id="EEW36350.1"/>
    </source>
</evidence>
<evidence type="ECO:0000313" key="8">
    <source>
        <dbReference type="Proteomes" id="UP000005926"/>
    </source>
</evidence>
<proteinExistence type="predicted"/>
<keyword evidence="8" id="KW-1185">Reference proteome</keyword>
<reference evidence="7 8" key="1">
    <citation type="submission" date="2009-08" db="EMBL/GenBank/DDBJ databases">
        <authorList>
            <person name="Muzny D."/>
            <person name="Qin X."/>
            <person name="Deng J."/>
            <person name="Jiang H."/>
            <person name="Liu Y."/>
            <person name="Qu J."/>
            <person name="Song X.-Z."/>
            <person name="Zhang L."/>
            <person name="Thornton R."/>
            <person name="Coyle M."/>
            <person name="Francisco L."/>
            <person name="Jackson L."/>
            <person name="Javaid M."/>
            <person name="Korchina V."/>
            <person name="Kovar C."/>
            <person name="Mata R."/>
            <person name="Mathew T."/>
            <person name="Ngo R."/>
            <person name="Nguyen L."/>
            <person name="Nguyen N."/>
            <person name="Okwuonu G."/>
            <person name="Ongeri F."/>
            <person name="Pham C."/>
            <person name="Simmons D."/>
            <person name="Wilczek-Boney K."/>
            <person name="Hale W."/>
            <person name="Jakkamsetti A."/>
            <person name="Pham P."/>
            <person name="Ruth R."/>
            <person name="San Lucas F."/>
            <person name="Warren J."/>
            <person name="Zhang J."/>
            <person name="Zhao Z."/>
            <person name="Zhou C."/>
            <person name="Zhu D."/>
            <person name="Lee S."/>
            <person name="Bess C."/>
            <person name="Blankenburg K."/>
            <person name="Forbes L."/>
            <person name="Fu Q."/>
            <person name="Gubbala S."/>
            <person name="Hirani K."/>
            <person name="Jayaseelan J.C."/>
            <person name="Lara F."/>
            <person name="Munidasa M."/>
            <person name="Palculict T."/>
            <person name="Patil S."/>
            <person name="Pu L.-L."/>
            <person name="Saada N."/>
            <person name="Tang L."/>
            <person name="Weissenberger G."/>
            <person name="Zhu Y."/>
            <person name="Hemphill L."/>
            <person name="Shang Y."/>
            <person name="Youmans B."/>
            <person name="Ayvaz T."/>
            <person name="Ross M."/>
            <person name="Santibanez J."/>
            <person name="Aqrawi P."/>
            <person name="Gross S."/>
            <person name="Joshi V."/>
            <person name="Fowler G."/>
            <person name="Nazareth L."/>
            <person name="Reid J."/>
            <person name="Worley K."/>
            <person name="Petrosino J."/>
            <person name="Highlander S."/>
            <person name="Gibbs R."/>
        </authorList>
    </citation>
    <scope>NUCLEOTIDE SEQUENCE [LARGE SCALE GENOMIC DNA]</scope>
    <source>
        <strain evidence="7 8">ATCC 49175</strain>
    </source>
</reference>
<comment type="caution">
    <text evidence="7">The sequence shown here is derived from an EMBL/GenBank/DDBJ whole genome shotgun (WGS) entry which is preliminary data.</text>
</comment>
<feature type="domain" description="ABC-2 type transporter transmembrane" evidence="6">
    <location>
        <begin position="19"/>
        <end position="357"/>
    </location>
</feature>
<feature type="transmembrane region" description="Helical" evidence="5">
    <location>
        <begin position="182"/>
        <end position="203"/>
    </location>
</feature>
<dbReference type="AlphaFoldDB" id="C8NJ15"/>
<evidence type="ECO:0000256" key="5">
    <source>
        <dbReference type="SAM" id="Phobius"/>
    </source>
</evidence>
<feature type="transmembrane region" description="Helical" evidence="5">
    <location>
        <begin position="20"/>
        <end position="38"/>
    </location>
</feature>
<dbReference type="STRING" id="638301.HMPREF0444_1910"/>
<feature type="transmembrane region" description="Helical" evidence="5">
    <location>
        <begin position="258"/>
        <end position="279"/>
    </location>
</feature>
<dbReference type="Proteomes" id="UP000005926">
    <property type="component" value="Unassembled WGS sequence"/>
</dbReference>
<feature type="transmembrane region" description="Helical" evidence="5">
    <location>
        <begin position="224"/>
        <end position="252"/>
    </location>
</feature>
<dbReference type="eggNOG" id="COG1668">
    <property type="taxonomic scope" value="Bacteria"/>
</dbReference>
<feature type="transmembrane region" description="Helical" evidence="5">
    <location>
        <begin position="343"/>
        <end position="361"/>
    </location>
</feature>
<dbReference type="RefSeq" id="WP_005606584.1">
    <property type="nucleotide sequence ID" value="NZ_CP102283.1"/>
</dbReference>
<dbReference type="EMBL" id="ACKZ01000030">
    <property type="protein sequence ID" value="EEW36350.1"/>
    <property type="molecule type" value="Genomic_DNA"/>
</dbReference>
<dbReference type="Pfam" id="PF12698">
    <property type="entry name" value="ABC2_membrane_3"/>
    <property type="match status" value="1"/>
</dbReference>
<organism evidence="7 8">
    <name type="scientific">Granulicatella adiacens ATCC 49175</name>
    <dbReference type="NCBI Taxonomy" id="638301"/>
    <lineage>
        <taxon>Bacteria</taxon>
        <taxon>Bacillati</taxon>
        <taxon>Bacillota</taxon>
        <taxon>Bacilli</taxon>
        <taxon>Lactobacillales</taxon>
        <taxon>Carnobacteriaceae</taxon>
        <taxon>Granulicatella</taxon>
    </lineage>
</organism>
<dbReference type="HOGENOM" id="CLU_059003_0_0_9"/>
<dbReference type="PANTHER" id="PTHR43027">
    <property type="entry name" value="DOXORUBICIN RESISTANCE ABC TRANSPORTER PERMEASE PROTEIN DRRC-RELATED"/>
    <property type="match status" value="1"/>
</dbReference>
<evidence type="ECO:0000256" key="4">
    <source>
        <dbReference type="ARBA" id="ARBA00023136"/>
    </source>
</evidence>
<feature type="transmembrane region" description="Helical" evidence="5">
    <location>
        <begin position="288"/>
        <end position="308"/>
    </location>
</feature>
<keyword evidence="4 5" id="KW-0472">Membrane</keyword>
<dbReference type="PANTHER" id="PTHR43027:SF1">
    <property type="entry name" value="DOXORUBICIN RESISTANCE ABC TRANSPORTER PERMEASE PROTEIN DRRC-RELATED"/>
    <property type="match status" value="1"/>
</dbReference>
<protein>
    <submittedName>
        <fullName evidence="7">ABC-2 type transporter</fullName>
    </submittedName>
</protein>
<sequence>MKFVRMILFHLKRMLKNPTFLFMTIGMPSLMSGLMLFVQNTNTNSDSTLPVASTVAFVFEEGNEEYRSLIAPYINEEHVFSDLESAKAALKKGEMTVIYQVPAHYLQNAKSGKVPTILVWNTQRGTRDFLLDEQLMQTLKKVMLDAKLQEAGVLKPGESLPSISQEMVIEESAAPNPIASGMAVMMILLYVIFNASTISSDWIQFKKSLVLKRSVVSPSSNLEIVLSFILSYFVFMFGANTLLMLFFTLIGMVPHLNWGLFLGMLLATTMFSLSLNLFLFRLFKNPQLATAIGVLIVIIMSAMGMPVATGAVTNLLWLNVLAYCSPMYWIVKAIDFQSMFPSVWVLLGMAMVLLTAGSYRLEQYVQNK</sequence>
<dbReference type="GeneID" id="78412331"/>
<evidence type="ECO:0000256" key="2">
    <source>
        <dbReference type="ARBA" id="ARBA00022692"/>
    </source>
</evidence>
<evidence type="ECO:0000256" key="1">
    <source>
        <dbReference type="ARBA" id="ARBA00004141"/>
    </source>
</evidence>
<dbReference type="GO" id="GO:0016020">
    <property type="term" value="C:membrane"/>
    <property type="evidence" value="ECO:0007669"/>
    <property type="project" value="UniProtKB-SubCell"/>
</dbReference>
<keyword evidence="3 5" id="KW-1133">Transmembrane helix</keyword>